<dbReference type="EMBL" id="CAJOBR010081879">
    <property type="protein sequence ID" value="CAF5125155.1"/>
    <property type="molecule type" value="Genomic_DNA"/>
</dbReference>
<dbReference type="AlphaFoldDB" id="A0A822F9X4"/>
<protein>
    <submittedName>
        <fullName evidence="1">Uncharacterized protein</fullName>
    </submittedName>
</protein>
<feature type="non-terminal residue" evidence="1">
    <location>
        <position position="1"/>
    </location>
</feature>
<accession>A0A822F9X4</accession>
<reference evidence="1" key="1">
    <citation type="submission" date="2021-02" db="EMBL/GenBank/DDBJ databases">
        <authorList>
            <person name="Nowell W R."/>
        </authorList>
    </citation>
    <scope>NUCLEOTIDE SEQUENCE</scope>
</reference>
<evidence type="ECO:0000313" key="1">
    <source>
        <dbReference type="EMBL" id="CAF5125155.1"/>
    </source>
</evidence>
<name>A0A822F9X4_9BILA</name>
<dbReference type="Proteomes" id="UP000663848">
    <property type="component" value="Unassembled WGS sequence"/>
</dbReference>
<comment type="caution">
    <text evidence="1">The sequence shown here is derived from an EMBL/GenBank/DDBJ whole genome shotgun (WGS) entry which is preliminary data.</text>
</comment>
<organism evidence="1 2">
    <name type="scientific">Rotaria socialis</name>
    <dbReference type="NCBI Taxonomy" id="392032"/>
    <lineage>
        <taxon>Eukaryota</taxon>
        <taxon>Metazoa</taxon>
        <taxon>Spiralia</taxon>
        <taxon>Gnathifera</taxon>
        <taxon>Rotifera</taxon>
        <taxon>Eurotatoria</taxon>
        <taxon>Bdelloidea</taxon>
        <taxon>Philodinida</taxon>
        <taxon>Philodinidae</taxon>
        <taxon>Rotaria</taxon>
    </lineage>
</organism>
<sequence length="58" mass="6767">RTLGNKMKSFLTLMTTDQLSLAEQKQVYENIKQDYEKLVRTLDKKKGGDNYRNIDLDG</sequence>
<gene>
    <name evidence="1" type="ORF">QYT958_LOCUS46336</name>
</gene>
<evidence type="ECO:0000313" key="2">
    <source>
        <dbReference type="Proteomes" id="UP000663848"/>
    </source>
</evidence>
<proteinExistence type="predicted"/>